<dbReference type="SUPFAM" id="SSF55073">
    <property type="entry name" value="Nucleotide cyclase"/>
    <property type="match status" value="1"/>
</dbReference>
<dbReference type="SMART" id="SM00267">
    <property type="entry name" value="GGDEF"/>
    <property type="match status" value="1"/>
</dbReference>
<protein>
    <recommendedName>
        <fullName evidence="1">diguanylate cyclase</fullName>
        <ecNumber evidence="1">2.7.7.65</ecNumber>
    </recommendedName>
</protein>
<keyword evidence="7" id="KW-1185">Reference proteome</keyword>
<dbReference type="GO" id="GO:1902201">
    <property type="term" value="P:negative regulation of bacterial-type flagellum-dependent cell motility"/>
    <property type="evidence" value="ECO:0007669"/>
    <property type="project" value="TreeGrafter"/>
</dbReference>
<dbReference type="Pfam" id="PF00072">
    <property type="entry name" value="Response_reg"/>
    <property type="match status" value="1"/>
</dbReference>
<dbReference type="InterPro" id="IPR043128">
    <property type="entry name" value="Rev_trsase/Diguanyl_cyclase"/>
</dbReference>
<gene>
    <name evidence="6" type="ORF">H9Q16_00435</name>
</gene>
<dbReference type="FunFam" id="3.30.70.270:FF:000001">
    <property type="entry name" value="Diguanylate cyclase domain protein"/>
    <property type="match status" value="1"/>
</dbReference>
<dbReference type="GO" id="GO:0052621">
    <property type="term" value="F:diguanylate cyclase activity"/>
    <property type="evidence" value="ECO:0007669"/>
    <property type="project" value="UniProtKB-EC"/>
</dbReference>
<dbReference type="RefSeq" id="WP_191073423.1">
    <property type="nucleotide sequence ID" value="NZ_JACTAG010000001.1"/>
</dbReference>
<dbReference type="InterPro" id="IPR001789">
    <property type="entry name" value="Sig_transdc_resp-reg_receiver"/>
</dbReference>
<feature type="domain" description="Response regulatory" evidence="4">
    <location>
        <begin position="4"/>
        <end position="120"/>
    </location>
</feature>
<dbReference type="InterPro" id="IPR011006">
    <property type="entry name" value="CheY-like_superfamily"/>
</dbReference>
<dbReference type="InterPro" id="IPR050469">
    <property type="entry name" value="Diguanylate_Cyclase"/>
</dbReference>
<dbReference type="CDD" id="cd01949">
    <property type="entry name" value="GGDEF"/>
    <property type="match status" value="1"/>
</dbReference>
<proteinExistence type="predicted"/>
<dbReference type="SUPFAM" id="SSF52172">
    <property type="entry name" value="CheY-like"/>
    <property type="match status" value="2"/>
</dbReference>
<evidence type="ECO:0000313" key="6">
    <source>
        <dbReference type="EMBL" id="MBD3662379.1"/>
    </source>
</evidence>
<dbReference type="InterPro" id="IPR029787">
    <property type="entry name" value="Nucleotide_cyclase"/>
</dbReference>
<dbReference type="PROSITE" id="PS50887">
    <property type="entry name" value="GGDEF"/>
    <property type="match status" value="1"/>
</dbReference>
<evidence type="ECO:0000256" key="2">
    <source>
        <dbReference type="ARBA" id="ARBA00034247"/>
    </source>
</evidence>
<comment type="caution">
    <text evidence="3">Lacks conserved residue(s) required for the propagation of feature annotation.</text>
</comment>
<sequence length="467" mass="50283">MTGKILIVDAIATNRIVLKVKLASAYYQVVQAATGAQAAALARQEAPDLIVCALTLPDMDASELCAALKSTPETRHTPLMAIGCRPDAQARMAALEAGVQDVLMKPVDDQLLLGRVRSLIRAQNATAEWRMREDTSQALGLAEPALEFVPASHCMLVSTDSGRAQLWIMELRPLLRSRLTLANVTNVMRDAPGGKAADVFVLILPEDRVAAIPTLRLICALRADALTRHAGVLVLQTRPDAGLAADALDLGADDLMTDGFDAAELTLRLTMLMRRKRMDARLRDSIRSGVKASVRDPLTGLHNRRYAIPYLNRVAQHAQASGRPFAVMVADLDHFKRINDLYGHASGDAVLVEVASRLRAAVRASDVVARIGGEEFMIVMPGTTPAEAREAAVRLCNDIALKPFELAGGASPVQMTISIGMAIGDTATPRDTTAMEQGAKLMDQADKALYSAKMRGRNRVTFSRPAA</sequence>
<evidence type="ECO:0000313" key="7">
    <source>
        <dbReference type="Proteomes" id="UP000635142"/>
    </source>
</evidence>
<evidence type="ECO:0000256" key="3">
    <source>
        <dbReference type="PROSITE-ProRule" id="PRU00169"/>
    </source>
</evidence>
<feature type="domain" description="GGDEF" evidence="5">
    <location>
        <begin position="323"/>
        <end position="465"/>
    </location>
</feature>
<comment type="caution">
    <text evidence="6">The sequence shown here is derived from an EMBL/GenBank/DDBJ whole genome shotgun (WGS) entry which is preliminary data.</text>
</comment>
<dbReference type="Proteomes" id="UP000635142">
    <property type="component" value="Unassembled WGS sequence"/>
</dbReference>
<dbReference type="SMART" id="SM00448">
    <property type="entry name" value="REC"/>
    <property type="match status" value="1"/>
</dbReference>
<dbReference type="GO" id="GO:0000160">
    <property type="term" value="P:phosphorelay signal transduction system"/>
    <property type="evidence" value="ECO:0007669"/>
    <property type="project" value="InterPro"/>
</dbReference>
<dbReference type="PANTHER" id="PTHR45138">
    <property type="entry name" value="REGULATORY COMPONENTS OF SENSORY TRANSDUCTION SYSTEM"/>
    <property type="match status" value="1"/>
</dbReference>
<dbReference type="EC" id="2.7.7.65" evidence="1"/>
<dbReference type="PROSITE" id="PS50110">
    <property type="entry name" value="RESPONSE_REGULATORY"/>
    <property type="match status" value="1"/>
</dbReference>
<accession>A0A927HDF7</accession>
<dbReference type="GO" id="GO:0005886">
    <property type="term" value="C:plasma membrane"/>
    <property type="evidence" value="ECO:0007669"/>
    <property type="project" value="TreeGrafter"/>
</dbReference>
<evidence type="ECO:0000256" key="1">
    <source>
        <dbReference type="ARBA" id="ARBA00012528"/>
    </source>
</evidence>
<dbReference type="PANTHER" id="PTHR45138:SF9">
    <property type="entry name" value="DIGUANYLATE CYCLASE DGCM-RELATED"/>
    <property type="match status" value="1"/>
</dbReference>
<evidence type="ECO:0000259" key="4">
    <source>
        <dbReference type="PROSITE" id="PS50110"/>
    </source>
</evidence>
<dbReference type="Pfam" id="PF00990">
    <property type="entry name" value="GGDEF"/>
    <property type="match status" value="1"/>
</dbReference>
<comment type="catalytic activity">
    <reaction evidence="2">
        <text>2 GTP = 3',3'-c-di-GMP + 2 diphosphate</text>
        <dbReference type="Rhea" id="RHEA:24898"/>
        <dbReference type="ChEBI" id="CHEBI:33019"/>
        <dbReference type="ChEBI" id="CHEBI:37565"/>
        <dbReference type="ChEBI" id="CHEBI:58805"/>
        <dbReference type="EC" id="2.7.7.65"/>
    </reaction>
</comment>
<dbReference type="Gene3D" id="3.30.70.270">
    <property type="match status" value="1"/>
</dbReference>
<name>A0A927HDF7_9RHOB</name>
<evidence type="ECO:0000259" key="5">
    <source>
        <dbReference type="PROSITE" id="PS50887"/>
    </source>
</evidence>
<dbReference type="GO" id="GO:0043709">
    <property type="term" value="P:cell adhesion involved in single-species biofilm formation"/>
    <property type="evidence" value="ECO:0007669"/>
    <property type="project" value="TreeGrafter"/>
</dbReference>
<dbReference type="Gene3D" id="3.40.50.2300">
    <property type="match status" value="1"/>
</dbReference>
<dbReference type="EMBL" id="JACTAG010000001">
    <property type="protein sequence ID" value="MBD3662379.1"/>
    <property type="molecule type" value="Genomic_DNA"/>
</dbReference>
<dbReference type="NCBIfam" id="TIGR00254">
    <property type="entry name" value="GGDEF"/>
    <property type="match status" value="1"/>
</dbReference>
<dbReference type="AlphaFoldDB" id="A0A927HDF7"/>
<reference evidence="6" key="1">
    <citation type="submission" date="2020-08" db="EMBL/GenBank/DDBJ databases">
        <title>Sulfitobacter aestuariivivens sp. nov., isolated from a tidal flat.</title>
        <authorList>
            <person name="Park S."/>
            <person name="Yoon J.-H."/>
        </authorList>
    </citation>
    <scope>NUCLEOTIDE SEQUENCE</scope>
    <source>
        <strain evidence="6">TSTF-M16</strain>
    </source>
</reference>
<dbReference type="InterPro" id="IPR000160">
    <property type="entry name" value="GGDEF_dom"/>
</dbReference>
<organism evidence="6 7">
    <name type="scientific">Sulfitobacter aestuariivivens</name>
    <dbReference type="NCBI Taxonomy" id="2766981"/>
    <lineage>
        <taxon>Bacteria</taxon>
        <taxon>Pseudomonadati</taxon>
        <taxon>Pseudomonadota</taxon>
        <taxon>Alphaproteobacteria</taxon>
        <taxon>Rhodobacterales</taxon>
        <taxon>Roseobacteraceae</taxon>
        <taxon>Sulfitobacter</taxon>
    </lineage>
</organism>